<dbReference type="PANTHER" id="PTHR37984:SF5">
    <property type="entry name" value="PROTEIN NYNRIN-LIKE"/>
    <property type="match status" value="1"/>
</dbReference>
<dbReference type="GO" id="GO:0016779">
    <property type="term" value="F:nucleotidyltransferase activity"/>
    <property type="evidence" value="ECO:0007669"/>
    <property type="project" value="UniProtKB-KW"/>
</dbReference>
<accession>A0ABD2KFL3</accession>
<dbReference type="InterPro" id="IPR001969">
    <property type="entry name" value="Aspartic_peptidase_AS"/>
</dbReference>
<feature type="region of interest" description="Disordered" evidence="7">
    <location>
        <begin position="912"/>
        <end position="938"/>
    </location>
</feature>
<keyword evidence="6" id="KW-0175">Coiled coil</keyword>
<keyword evidence="5" id="KW-0378">Hydrolase</keyword>
<evidence type="ECO:0000259" key="8">
    <source>
        <dbReference type="PROSITE" id="PS50175"/>
    </source>
</evidence>
<feature type="compositionally biased region" description="Basic and acidic residues" evidence="7">
    <location>
        <begin position="921"/>
        <end position="938"/>
    </location>
</feature>
<feature type="compositionally biased region" description="Low complexity" evidence="7">
    <location>
        <begin position="857"/>
        <end position="867"/>
    </location>
</feature>
<organism evidence="9 10">
    <name type="scientific">Heterodera trifolii</name>
    <dbReference type="NCBI Taxonomy" id="157864"/>
    <lineage>
        <taxon>Eukaryota</taxon>
        <taxon>Metazoa</taxon>
        <taxon>Ecdysozoa</taxon>
        <taxon>Nematoda</taxon>
        <taxon>Chromadorea</taxon>
        <taxon>Rhabditida</taxon>
        <taxon>Tylenchina</taxon>
        <taxon>Tylenchomorpha</taxon>
        <taxon>Tylenchoidea</taxon>
        <taxon>Heteroderidae</taxon>
        <taxon>Heteroderinae</taxon>
        <taxon>Heterodera</taxon>
    </lineage>
</organism>
<dbReference type="Gene3D" id="3.10.10.10">
    <property type="entry name" value="HIV Type 1 Reverse Transcriptase, subunit A, domain 1"/>
    <property type="match status" value="1"/>
</dbReference>
<dbReference type="Gene3D" id="2.40.70.10">
    <property type="entry name" value="Acid Proteases"/>
    <property type="match status" value="1"/>
</dbReference>
<keyword evidence="4" id="KW-0255">Endonuclease</keyword>
<dbReference type="Proteomes" id="UP001620626">
    <property type="component" value="Unassembled WGS sequence"/>
</dbReference>
<evidence type="ECO:0000256" key="4">
    <source>
        <dbReference type="ARBA" id="ARBA00022759"/>
    </source>
</evidence>
<feature type="domain" description="Peptidase A2" evidence="8">
    <location>
        <begin position="1325"/>
        <end position="1339"/>
    </location>
</feature>
<gene>
    <name evidence="9" type="ORF">niasHT_028898</name>
</gene>
<dbReference type="PROSITE" id="PS00141">
    <property type="entry name" value="ASP_PROTEASE"/>
    <property type="match status" value="1"/>
</dbReference>
<dbReference type="InterPro" id="IPR021109">
    <property type="entry name" value="Peptidase_aspartic_dom_sf"/>
</dbReference>
<dbReference type="SUPFAM" id="SSF50630">
    <property type="entry name" value="Acid proteases"/>
    <property type="match status" value="1"/>
</dbReference>
<evidence type="ECO:0000256" key="7">
    <source>
        <dbReference type="SAM" id="MobiDB-lite"/>
    </source>
</evidence>
<dbReference type="InterPro" id="IPR001995">
    <property type="entry name" value="Peptidase_A2_cat"/>
</dbReference>
<evidence type="ECO:0000256" key="5">
    <source>
        <dbReference type="ARBA" id="ARBA00022801"/>
    </source>
</evidence>
<protein>
    <recommendedName>
        <fullName evidence="8">Peptidase A2 domain-containing protein</fullName>
    </recommendedName>
</protein>
<evidence type="ECO:0000256" key="3">
    <source>
        <dbReference type="ARBA" id="ARBA00022722"/>
    </source>
</evidence>
<feature type="region of interest" description="Disordered" evidence="7">
    <location>
        <begin position="719"/>
        <end position="763"/>
    </location>
</feature>
<dbReference type="GO" id="GO:0004519">
    <property type="term" value="F:endonuclease activity"/>
    <property type="evidence" value="ECO:0007669"/>
    <property type="project" value="UniProtKB-KW"/>
</dbReference>
<feature type="region of interest" description="Disordered" evidence="7">
    <location>
        <begin position="619"/>
        <end position="665"/>
    </location>
</feature>
<name>A0ABD2KFL3_9BILA</name>
<feature type="region of interest" description="Disordered" evidence="7">
    <location>
        <begin position="842"/>
        <end position="867"/>
    </location>
</feature>
<dbReference type="PANTHER" id="PTHR37984">
    <property type="entry name" value="PROTEIN CBG26694"/>
    <property type="match status" value="1"/>
</dbReference>
<dbReference type="PROSITE" id="PS50175">
    <property type="entry name" value="ASP_PROT_RETROV"/>
    <property type="match status" value="1"/>
</dbReference>
<evidence type="ECO:0000256" key="2">
    <source>
        <dbReference type="ARBA" id="ARBA00022695"/>
    </source>
</evidence>
<feature type="region of interest" description="Disordered" evidence="7">
    <location>
        <begin position="319"/>
        <end position="342"/>
    </location>
</feature>
<keyword evidence="1" id="KW-0808">Transferase</keyword>
<evidence type="ECO:0000313" key="9">
    <source>
        <dbReference type="EMBL" id="KAL3101498.1"/>
    </source>
</evidence>
<comment type="caution">
    <text evidence="9">The sequence shown here is derived from an EMBL/GenBank/DDBJ whole genome shotgun (WGS) entry which is preliminary data.</text>
</comment>
<keyword evidence="2" id="KW-0548">Nucleotidyltransferase</keyword>
<keyword evidence="10" id="KW-1185">Reference proteome</keyword>
<dbReference type="CDD" id="cd00303">
    <property type="entry name" value="retropepsin_like"/>
    <property type="match status" value="1"/>
</dbReference>
<proteinExistence type="predicted"/>
<sequence length="1746" mass="197074">MGTARTSAGLPHPGTFDGTADFHNYLKSFNLVATAHGWTPVRCAQILPLYLRGSARAIYDGLLQDDKSNWKTLVDALATNLKKVSSSLVARQMLAKRKQHVGESLDEFAQEIRTLVSKAYPDTSLEMNFDALVLGDMEEDVKREHDERLKRFRSGIAKDFFRSNMTASIKEKILFMDEPQTFEEAITQAKRVQQMQGALAEDLWKQTQGTKAEVALAEINAVRTELNEMREEQKMQEDQRVNFVQRTDGMAPQRYGQQMQNAYIQRGNSNRGFRGRTRGFQSYRGSFNPQNSNQTPLGNRFQQNNFNPRPYLQQNQNWAQRGRTGAEPNRGMSNDNSGGRGRGSWRINGVNFPFICLLTFAVAIMTSIPPALAQYQICPTSPLDGSSVTLSFPAEQNCTLPTETQPIMNKSILYIPIRIPRSFPVFKCWNVTTVACTESFLRVVTLDHPPKKFESETSLDDCQNSLNHRPMNRISEKRWESFKPLRKEYGWYGVNCYDNVQTVIEEGTGGILDGEMLVTSWGDSLKIEQHFTIGRDDWIRLPGAVELLMWRIPSGEYWDTHFPMGPVTTETWPGQAVVVHELQYTFPISKDQDRKNHVIGVPREAIKMDNNVLIHYVGEAESPNSNHRQKRENENGISQKRVNAPRIRSDKKPNTRRGQSTSGTTTIISSTTTTAIPPIIRPTTTIIPPTIRTTTTAIPPIIRPTTTIIPPIIRTTTTAIPPTTRTTTTPIPPITRTTTTALPPTTRTTTTPIPPITRTTTTALPPTTRITTTAIPPIIRSTTTIIPPTIRITTTAIPPTTRTTTTPTPPITRTITTAIPPTTRTTTTPIPSITRTITTAIPPTSRTTTTPIPPTTRPTTTAVPPTTHVKTGEIQNVTIETIEKLIKKLEKMTEKRGKQVEPTPFLIPEEVDEKSPTTVVSKRDTSAEESESRWEQRNLDHENSRLNYLGWRTHLNELQNSREKWFSDCNERKNALAVAKALARQMPEDAARSLYRRDDITAFWAKSTALDPMWTISLCRQVKAENILWDQKVGGKCYRELPIIASKAILFVKVGTRDLTKEGKEVKCDKDGSNPWAANFNATTEGLQQSMEHRFAPEQFTNRQNPFLFFTKGSIFESEQLRLEQSLKDMSNRMTRPELDFTDARFMDLNFTEAHGDSVAGIFSIGEILVENAQNEAEKLRKKAEVTIEKGKAWIEDPIGIVKYVKWTGITIITILILVGAAVLFVKIKIYATALMTPLQIIRSMFNTIVGCFTTGRKLAEQVGHPMVMEVELEERAAPSAPPEDRMLEQKAYVLNYMPKIYQVHQNERKKKRCYLNVTINGKDVKALFDTGADITYVRNSTANQCMLNVRRGDFPQARAANKTAIRFFGSALAEIKLGEFEGKFPLLVSEDDCCPCAAIIGTDLMDYITEQGEEEEIGLNFKKGSVRIGHIHLPMVAAVTIEKKPIEIRLQTTQTLPPFSDTFVWGQLNRSFDAEEIFITTEREHQYFPLRVGKCLASPGSTRNAPLRLLNFGNCPIKVHAGSRLGILEAISDATQINSLKEEDKNEDPNIMNEAEWSKFKAEIDHIPPEADWTDQPLEFPKQMETIKSILERTSLKESILTEPGIKKLEQIIKNNENAFVKPGEVGLFKGKTIHRIDLIDGARPVQQKPYRYPVALQPEIERQVKELLRQNVIRPSNSAWSSPIVLVRKTDGSYRFCVDYRKLNQLTKRSTYYLPRIQSILDEVSPGRNIFRLLIARADFSISN</sequence>
<dbReference type="Pfam" id="PF13975">
    <property type="entry name" value="gag-asp_proteas"/>
    <property type="match status" value="1"/>
</dbReference>
<dbReference type="InterPro" id="IPR050951">
    <property type="entry name" value="Retrovirus_Pol_polyprotein"/>
</dbReference>
<dbReference type="EMBL" id="JBICBT010000778">
    <property type="protein sequence ID" value="KAL3101498.1"/>
    <property type="molecule type" value="Genomic_DNA"/>
</dbReference>
<evidence type="ECO:0000256" key="1">
    <source>
        <dbReference type="ARBA" id="ARBA00022679"/>
    </source>
</evidence>
<dbReference type="InterPro" id="IPR043502">
    <property type="entry name" value="DNA/RNA_pol_sf"/>
</dbReference>
<reference evidence="9 10" key="1">
    <citation type="submission" date="2024-10" db="EMBL/GenBank/DDBJ databases">
        <authorList>
            <person name="Kim D."/>
        </authorList>
    </citation>
    <scope>NUCLEOTIDE SEQUENCE [LARGE SCALE GENOMIC DNA]</scope>
    <source>
        <strain evidence="9">BH-2024</strain>
    </source>
</reference>
<feature type="coiled-coil region" evidence="6">
    <location>
        <begin position="212"/>
        <end position="239"/>
    </location>
</feature>
<evidence type="ECO:0000313" key="10">
    <source>
        <dbReference type="Proteomes" id="UP001620626"/>
    </source>
</evidence>
<evidence type="ECO:0000256" key="6">
    <source>
        <dbReference type="SAM" id="Coils"/>
    </source>
</evidence>
<keyword evidence="3" id="KW-0540">Nuclease</keyword>
<dbReference type="SUPFAM" id="SSF56672">
    <property type="entry name" value="DNA/RNA polymerases"/>
    <property type="match status" value="1"/>
</dbReference>
<dbReference type="GO" id="GO:0016787">
    <property type="term" value="F:hydrolase activity"/>
    <property type="evidence" value="ECO:0007669"/>
    <property type="project" value="UniProtKB-KW"/>
</dbReference>